<dbReference type="Pfam" id="PF13380">
    <property type="entry name" value="CoA_binding_2"/>
    <property type="match status" value="1"/>
</dbReference>
<evidence type="ECO:0000313" key="3">
    <source>
        <dbReference type="Proteomes" id="UP000183561"/>
    </source>
</evidence>
<sequence>MQLTCQPHSDPMLLDRLLRPQSIAVVGASPRSFIGSVALRNCLELGYTGALIPVAQNHSEVAGLRGVPSLSAIDKTPDLAVVQVRTDRILPIVREGLEAGVRGFVIPGAGYTDSGADALAVSDGLAALRREYDFEVVGPNCMGVLDLVTRAAPYVGTVTSDVRRGTVAVVAQSGAIIEAFVNVGGRVPLSTAVSSGSEAVTGLADYLDFFTEDVHTSSVLAFIETLTDATRTLAAARRLSEAGKTLAVCIVGHSDTATDGVTAHSGKLAAGARLTTAAFRQAGALIADDLDELMAFGELLGAGRGRPRGRRTHVVTNSGGEGNLIADIADTVGLQLPLMSSAAVKALRERWPFLGVRNPLDPWGADDYTNIYPTAIHHAAQEPGDILLVAMDQHRASGPHERELGRALAQYLHDTDSGQGKFPVLLSPVSDEIDPVLVEYCRKAAIPVLRGARPGLSALAKLATEVQDVAESTRQRSVVVPDLPPCGTVTEDQALDILASMGVTTPRRLRVDNPAEAAAAARTLSTPIVLKGIAPNITHKTERGLVAINPIDVEQSAAEMIAKNPDLNLDFLVVEQIRGELEVIIGYKRDRVFGPTIIVGIGGVWTEFHNDAAVHVGPVDEKAAARLLDESTVGTMMSAARGGALHRPGVLAALRAVSDLALTHPNILSIDINPLIVGRDHATAVDAVIERA</sequence>
<name>A0A1H4IGP2_9NOCA</name>
<reference evidence="3" key="1">
    <citation type="submission" date="2016-10" db="EMBL/GenBank/DDBJ databases">
        <authorList>
            <person name="Varghese N."/>
            <person name="Submissions S."/>
        </authorList>
    </citation>
    <scope>NUCLEOTIDE SEQUENCE [LARGE SCALE GENOMIC DNA]</scope>
    <source>
        <strain evidence="3">DSM 44498</strain>
    </source>
</reference>
<dbReference type="Gene3D" id="3.30.470.20">
    <property type="entry name" value="ATP-grasp fold, B domain"/>
    <property type="match status" value="1"/>
</dbReference>
<dbReference type="EMBL" id="FNSV01000004">
    <property type="protein sequence ID" value="SEB33150.1"/>
    <property type="molecule type" value="Genomic_DNA"/>
</dbReference>
<evidence type="ECO:0000259" key="1">
    <source>
        <dbReference type="SMART" id="SM00881"/>
    </source>
</evidence>
<dbReference type="GO" id="GO:0005524">
    <property type="term" value="F:ATP binding"/>
    <property type="evidence" value="ECO:0007669"/>
    <property type="project" value="InterPro"/>
</dbReference>
<dbReference type="Gene3D" id="3.30.1490.20">
    <property type="entry name" value="ATP-grasp fold, A domain"/>
    <property type="match status" value="1"/>
</dbReference>
<protein>
    <submittedName>
        <fullName evidence="2">Acyl-CoA synthetase (NDP forming)</fullName>
    </submittedName>
</protein>
<dbReference type="Proteomes" id="UP000183561">
    <property type="component" value="Unassembled WGS sequence"/>
</dbReference>
<dbReference type="InterPro" id="IPR003781">
    <property type="entry name" value="CoA-bd"/>
</dbReference>
<dbReference type="PANTHER" id="PTHR42793">
    <property type="entry name" value="COA BINDING DOMAIN CONTAINING PROTEIN"/>
    <property type="match status" value="1"/>
</dbReference>
<proteinExistence type="predicted"/>
<organism evidence="2 3">
    <name type="scientific">Rhodococcus koreensis</name>
    <dbReference type="NCBI Taxonomy" id="99653"/>
    <lineage>
        <taxon>Bacteria</taxon>
        <taxon>Bacillati</taxon>
        <taxon>Actinomycetota</taxon>
        <taxon>Actinomycetes</taxon>
        <taxon>Mycobacteriales</taxon>
        <taxon>Nocardiaceae</taxon>
        <taxon>Rhodococcus</taxon>
    </lineage>
</organism>
<dbReference type="SUPFAM" id="SSF52210">
    <property type="entry name" value="Succinyl-CoA synthetase domains"/>
    <property type="match status" value="2"/>
</dbReference>
<dbReference type="SMART" id="SM00881">
    <property type="entry name" value="CoA_binding"/>
    <property type="match status" value="1"/>
</dbReference>
<dbReference type="InterPro" id="IPR036291">
    <property type="entry name" value="NAD(P)-bd_dom_sf"/>
</dbReference>
<dbReference type="Pfam" id="PF13549">
    <property type="entry name" value="ATP-grasp_5"/>
    <property type="match status" value="1"/>
</dbReference>
<dbReference type="Gene3D" id="3.40.50.720">
    <property type="entry name" value="NAD(P)-binding Rossmann-like Domain"/>
    <property type="match status" value="1"/>
</dbReference>
<dbReference type="AlphaFoldDB" id="A0A1H4IGP2"/>
<dbReference type="Pfam" id="PF13607">
    <property type="entry name" value="Succ_CoA_lig"/>
    <property type="match status" value="1"/>
</dbReference>
<gene>
    <name evidence="2" type="ORF">SAMN04490239_0658</name>
</gene>
<dbReference type="SUPFAM" id="SSF56059">
    <property type="entry name" value="Glutathione synthetase ATP-binding domain-like"/>
    <property type="match status" value="1"/>
</dbReference>
<dbReference type="InterPro" id="IPR013815">
    <property type="entry name" value="ATP_grasp_subdomain_1"/>
</dbReference>
<dbReference type="PANTHER" id="PTHR42793:SF1">
    <property type="entry name" value="PEPTIDYL-LYSINE N-ACETYLTRANSFERASE PATZ"/>
    <property type="match status" value="1"/>
</dbReference>
<dbReference type="SUPFAM" id="SSF51735">
    <property type="entry name" value="NAD(P)-binding Rossmann-fold domains"/>
    <property type="match status" value="1"/>
</dbReference>
<evidence type="ECO:0000313" key="2">
    <source>
        <dbReference type="EMBL" id="SEB33150.1"/>
    </source>
</evidence>
<keyword evidence="3" id="KW-1185">Reference proteome</keyword>
<dbReference type="InterPro" id="IPR032875">
    <property type="entry name" value="Succ_CoA_lig_flav_dom"/>
</dbReference>
<dbReference type="InterPro" id="IPR016102">
    <property type="entry name" value="Succinyl-CoA_synth-like"/>
</dbReference>
<feature type="domain" description="CoA-binding" evidence="1">
    <location>
        <begin position="17"/>
        <end position="111"/>
    </location>
</feature>
<dbReference type="Gene3D" id="3.40.50.261">
    <property type="entry name" value="Succinyl-CoA synthetase domains"/>
    <property type="match status" value="2"/>
</dbReference>
<accession>A0A1H4IGP2</accession>